<dbReference type="AlphaFoldDB" id="A0AAN8AAA4"/>
<name>A0AAN8AAA4_ELEMC</name>
<reference evidence="2 3" key="2">
    <citation type="journal article" date="2023" name="Mol. Biol. Evol.">
        <title>Genomics of Secondarily Temperate Adaptation in the Only Non-Antarctic Icefish.</title>
        <authorList>
            <person name="Rivera-Colon A.G."/>
            <person name="Rayamajhi N."/>
            <person name="Minhas B.F."/>
            <person name="Madrigal G."/>
            <person name="Bilyk K.T."/>
            <person name="Yoon V."/>
            <person name="Hune M."/>
            <person name="Gregory S."/>
            <person name="Cheng C.H.C."/>
            <person name="Catchen J.M."/>
        </authorList>
    </citation>
    <scope>NUCLEOTIDE SEQUENCE [LARGE SCALE GENOMIC DNA]</scope>
    <source>
        <strain evidence="2">JMC-PN-2008</strain>
    </source>
</reference>
<gene>
    <name evidence="2" type="ORF">PBY51_016717</name>
</gene>
<dbReference type="Proteomes" id="UP001346869">
    <property type="component" value="Unassembled WGS sequence"/>
</dbReference>
<evidence type="ECO:0000256" key="1">
    <source>
        <dbReference type="SAM" id="MobiDB-lite"/>
    </source>
</evidence>
<proteinExistence type="predicted"/>
<dbReference type="EMBL" id="JAUZQC010000026">
    <property type="protein sequence ID" value="KAK5847602.1"/>
    <property type="molecule type" value="Genomic_DNA"/>
</dbReference>
<keyword evidence="3" id="KW-1185">Reference proteome</keyword>
<protein>
    <submittedName>
        <fullName evidence="2">Uncharacterized protein</fullName>
    </submittedName>
</protein>
<accession>A0AAN8AAA4</accession>
<feature type="region of interest" description="Disordered" evidence="1">
    <location>
        <begin position="1"/>
        <end position="47"/>
    </location>
</feature>
<evidence type="ECO:0000313" key="2">
    <source>
        <dbReference type="EMBL" id="KAK5847602.1"/>
    </source>
</evidence>
<evidence type="ECO:0000313" key="3">
    <source>
        <dbReference type="Proteomes" id="UP001346869"/>
    </source>
</evidence>
<reference evidence="2 3" key="1">
    <citation type="journal article" date="2023" name="Genes (Basel)">
        <title>Chromosome-Level Genome Assembly and Circadian Gene Repertoire of the Patagonia Blennie Eleginops maclovinus-The Closest Ancestral Proxy of Antarctic Cryonotothenioids.</title>
        <authorList>
            <person name="Cheng C.C."/>
            <person name="Rivera-Colon A.G."/>
            <person name="Minhas B.F."/>
            <person name="Wilson L."/>
            <person name="Rayamajhi N."/>
            <person name="Vargas-Chacoff L."/>
            <person name="Catchen J.M."/>
        </authorList>
    </citation>
    <scope>NUCLEOTIDE SEQUENCE [LARGE SCALE GENOMIC DNA]</scope>
    <source>
        <strain evidence="2">JMC-PN-2008</strain>
    </source>
</reference>
<comment type="caution">
    <text evidence="2">The sequence shown here is derived from an EMBL/GenBank/DDBJ whole genome shotgun (WGS) entry which is preliminary data.</text>
</comment>
<organism evidence="2 3">
    <name type="scientific">Eleginops maclovinus</name>
    <name type="common">Patagonian blennie</name>
    <name type="synonym">Eleginus maclovinus</name>
    <dbReference type="NCBI Taxonomy" id="56733"/>
    <lineage>
        <taxon>Eukaryota</taxon>
        <taxon>Metazoa</taxon>
        <taxon>Chordata</taxon>
        <taxon>Craniata</taxon>
        <taxon>Vertebrata</taxon>
        <taxon>Euteleostomi</taxon>
        <taxon>Actinopterygii</taxon>
        <taxon>Neopterygii</taxon>
        <taxon>Teleostei</taxon>
        <taxon>Neoteleostei</taxon>
        <taxon>Acanthomorphata</taxon>
        <taxon>Eupercaria</taxon>
        <taxon>Perciformes</taxon>
        <taxon>Notothenioidei</taxon>
        <taxon>Eleginopidae</taxon>
        <taxon>Eleginops</taxon>
    </lineage>
</organism>
<sequence length="79" mass="8764">MIPTGHFGSPSVMVQPTSAAKPCTELRTRPMSTTSLHPKKISNTRSPSCSDKLAFLWTHITLVKRCQTLDSVMYYVTGH</sequence>